<evidence type="ECO:0000259" key="1">
    <source>
        <dbReference type="PROSITE" id="PS51186"/>
    </source>
</evidence>
<gene>
    <name evidence="2" type="ORF">SAMD00020551_2693</name>
</gene>
<dbReference type="SUPFAM" id="SSF55729">
    <property type="entry name" value="Acyl-CoA N-acyltransferases (Nat)"/>
    <property type="match status" value="1"/>
</dbReference>
<dbReference type="PANTHER" id="PTHR43441">
    <property type="entry name" value="RIBOSOMAL-PROTEIN-SERINE ACETYLTRANSFERASE"/>
    <property type="match status" value="1"/>
</dbReference>
<dbReference type="Proteomes" id="UP000031014">
    <property type="component" value="Unassembled WGS sequence"/>
</dbReference>
<dbReference type="AlphaFoldDB" id="A0A0A8X671"/>
<dbReference type="EMBL" id="BASE01000058">
    <property type="protein sequence ID" value="GAM14542.1"/>
    <property type="molecule type" value="Genomic_DNA"/>
</dbReference>
<comment type="caution">
    <text evidence="2">The sequence shown here is derived from an EMBL/GenBank/DDBJ whole genome shotgun (WGS) entry which is preliminary data.</text>
</comment>
<dbReference type="InterPro" id="IPR051908">
    <property type="entry name" value="Ribosomal_N-acetyltransferase"/>
</dbReference>
<dbReference type="Pfam" id="PF13302">
    <property type="entry name" value="Acetyltransf_3"/>
    <property type="match status" value="1"/>
</dbReference>
<name>A0A0A8X671_MESS1</name>
<accession>A0A0A8X671</accession>
<reference evidence="2 3" key="1">
    <citation type="submission" date="2013-06" db="EMBL/GenBank/DDBJ databases">
        <title>Whole genome shotgun sequence of Bacillus selenatarsenatis SF-1.</title>
        <authorList>
            <person name="Kuroda M."/>
            <person name="Sei K."/>
            <person name="Yamashita M."/>
            <person name="Ike M."/>
        </authorList>
    </citation>
    <scope>NUCLEOTIDE SEQUENCE [LARGE SCALE GENOMIC DNA]</scope>
    <source>
        <strain evidence="2 3">SF-1</strain>
    </source>
</reference>
<dbReference type="OrthoDB" id="9784707at2"/>
<keyword evidence="2" id="KW-0808">Transferase</keyword>
<dbReference type="CDD" id="cd04301">
    <property type="entry name" value="NAT_SF"/>
    <property type="match status" value="1"/>
</dbReference>
<dbReference type="RefSeq" id="WP_041966271.1">
    <property type="nucleotide sequence ID" value="NZ_BASE01000058.1"/>
</dbReference>
<dbReference type="InterPro" id="IPR016181">
    <property type="entry name" value="Acyl_CoA_acyltransferase"/>
</dbReference>
<dbReference type="Gene3D" id="3.40.630.30">
    <property type="match status" value="1"/>
</dbReference>
<organism evidence="2 3">
    <name type="scientific">Mesobacillus selenatarsenatis (strain DSM 18680 / JCM 14380 / FERM P-15431 / SF-1)</name>
    <dbReference type="NCBI Taxonomy" id="1321606"/>
    <lineage>
        <taxon>Bacteria</taxon>
        <taxon>Bacillati</taxon>
        <taxon>Bacillota</taxon>
        <taxon>Bacilli</taxon>
        <taxon>Bacillales</taxon>
        <taxon>Bacillaceae</taxon>
        <taxon>Mesobacillus</taxon>
    </lineage>
</organism>
<dbReference type="GO" id="GO:0005737">
    <property type="term" value="C:cytoplasm"/>
    <property type="evidence" value="ECO:0007669"/>
    <property type="project" value="TreeGrafter"/>
</dbReference>
<protein>
    <submittedName>
        <fullName evidence="2">Ribosomal-protein-L7p-serine acetyltransferase</fullName>
    </submittedName>
</protein>
<evidence type="ECO:0000313" key="2">
    <source>
        <dbReference type="EMBL" id="GAM14542.1"/>
    </source>
</evidence>
<keyword evidence="3" id="KW-1185">Reference proteome</keyword>
<dbReference type="InterPro" id="IPR000182">
    <property type="entry name" value="GNAT_dom"/>
</dbReference>
<proteinExistence type="predicted"/>
<dbReference type="PANTHER" id="PTHR43441:SF12">
    <property type="entry name" value="RIBOSOMAL N-ACETYLTRANSFERASE YDAF-RELATED"/>
    <property type="match status" value="1"/>
</dbReference>
<sequence>MFLYKIDEQLSLKLTEVTDADRLFELTEKAREYLKEWLPWLDFTTDVEDTREFLKGTMKGYAESKSMTTVILYEGEIVGTAGFNSINWSNKTAYIGYWLGHEYQGKGIMTKVAKALTDYAFNHLKLNKVEIRAAEENKKSRGIPERLGFVKEGKIRQAEWLYDHYVDHVVYGILAEEWDKNKNLQK</sequence>
<dbReference type="PROSITE" id="PS51186">
    <property type="entry name" value="GNAT"/>
    <property type="match status" value="1"/>
</dbReference>
<feature type="domain" description="N-acetyltransferase" evidence="1">
    <location>
        <begin position="21"/>
        <end position="176"/>
    </location>
</feature>
<dbReference type="GO" id="GO:0008999">
    <property type="term" value="F:protein-N-terminal-alanine acetyltransferase activity"/>
    <property type="evidence" value="ECO:0007669"/>
    <property type="project" value="TreeGrafter"/>
</dbReference>
<evidence type="ECO:0000313" key="3">
    <source>
        <dbReference type="Proteomes" id="UP000031014"/>
    </source>
</evidence>
<dbReference type="GO" id="GO:1990189">
    <property type="term" value="F:protein N-terminal-serine acetyltransferase activity"/>
    <property type="evidence" value="ECO:0007669"/>
    <property type="project" value="TreeGrafter"/>
</dbReference>
<dbReference type="STRING" id="1321606.SAMD00020551_2693"/>